<dbReference type="AlphaFoldDB" id="A0A174D0I8"/>
<feature type="domain" description="CobW/HypB/UreG nucleotide-binding" evidence="1">
    <location>
        <begin position="5"/>
        <end position="165"/>
    </location>
</feature>
<dbReference type="GO" id="GO:0003924">
    <property type="term" value="F:GTPase activity"/>
    <property type="evidence" value="ECO:0007669"/>
    <property type="project" value="InterPro"/>
</dbReference>
<sequence>MPRHVYLFSGASAVGKTSALKALLPLLEEGGAAPCVCKIDCLKTGDGALFQRMRLPCVTGLSGDICPDHFLVSNLPELWEWADRLGRDTLVIETAGLCHRCSPATEHMTAGCVLDCTASCRAPGQLGPMLTQADFVVLTKIDMVSQAELEIISWQIRQLNPGAALFPMDGLAGYGTDLLARWLLDRPARGSFEGDILRHTMPSGVCSYCVGEQRVGSAFQQGVVGKITFGEAERCSL</sequence>
<reference evidence="2 3" key="1">
    <citation type="submission" date="2015-09" db="EMBL/GenBank/DDBJ databases">
        <authorList>
            <consortium name="Pathogen Informatics"/>
        </authorList>
    </citation>
    <scope>NUCLEOTIDE SEQUENCE [LARGE SCALE GENOMIC DNA]</scope>
    <source>
        <strain evidence="2 3">2789STDY5608854</strain>
    </source>
</reference>
<dbReference type="RefSeq" id="WP_035300501.1">
    <property type="nucleotide sequence ID" value="NZ_JADMOW010000062.1"/>
</dbReference>
<dbReference type="InterPro" id="IPR027417">
    <property type="entry name" value="P-loop_NTPase"/>
</dbReference>
<dbReference type="GO" id="GO:0051604">
    <property type="term" value="P:protein maturation"/>
    <property type="evidence" value="ECO:0007669"/>
    <property type="project" value="InterPro"/>
</dbReference>
<dbReference type="GO" id="GO:0008270">
    <property type="term" value="F:zinc ion binding"/>
    <property type="evidence" value="ECO:0007669"/>
    <property type="project" value="TreeGrafter"/>
</dbReference>
<dbReference type="PANTHER" id="PTHR30134:SF1">
    <property type="entry name" value="COBW_HYPB_UREG NUCLEOTIDE-BINDING DOMAIN-CONTAINING PROTEIN"/>
    <property type="match status" value="1"/>
</dbReference>
<dbReference type="GO" id="GO:0016151">
    <property type="term" value="F:nickel cation binding"/>
    <property type="evidence" value="ECO:0007669"/>
    <property type="project" value="InterPro"/>
</dbReference>
<dbReference type="InterPro" id="IPR004392">
    <property type="entry name" value="Hyd_mat_HypB"/>
</dbReference>
<accession>A0A174D0I8</accession>
<dbReference type="PANTHER" id="PTHR30134">
    <property type="entry name" value="HYDROGENASE PROTEIN ASSEMBLY PROTEIN, NICKEL CHAPERONE"/>
    <property type="match status" value="1"/>
</dbReference>
<dbReference type="InterPro" id="IPR003495">
    <property type="entry name" value="CobW/HypB/UreG_nucleotide-bd"/>
</dbReference>
<evidence type="ECO:0000313" key="3">
    <source>
        <dbReference type="Proteomes" id="UP000095746"/>
    </source>
</evidence>
<dbReference type="EMBL" id="CYZT01000055">
    <property type="protein sequence ID" value="CUO18933.1"/>
    <property type="molecule type" value="Genomic_DNA"/>
</dbReference>
<organism evidence="2 3">
    <name type="scientific">Flavonifractor plautii</name>
    <name type="common">Fusobacterium plautii</name>
    <dbReference type="NCBI Taxonomy" id="292800"/>
    <lineage>
        <taxon>Bacteria</taxon>
        <taxon>Bacillati</taxon>
        <taxon>Bacillota</taxon>
        <taxon>Clostridia</taxon>
        <taxon>Eubacteriales</taxon>
        <taxon>Oscillospiraceae</taxon>
        <taxon>Flavonifractor</taxon>
    </lineage>
</organism>
<evidence type="ECO:0000259" key="1">
    <source>
        <dbReference type="Pfam" id="PF02492"/>
    </source>
</evidence>
<dbReference type="Gene3D" id="3.40.50.300">
    <property type="entry name" value="P-loop containing nucleotide triphosphate hydrolases"/>
    <property type="match status" value="1"/>
</dbReference>
<dbReference type="SUPFAM" id="SSF52540">
    <property type="entry name" value="P-loop containing nucleoside triphosphate hydrolases"/>
    <property type="match status" value="1"/>
</dbReference>
<protein>
    <submittedName>
        <fullName evidence="2">Ni2+-binding GTPase involved in regulation of expression and maturation of urease and hydrogenase</fullName>
    </submittedName>
</protein>
<evidence type="ECO:0000313" key="2">
    <source>
        <dbReference type="EMBL" id="CUO18933.1"/>
    </source>
</evidence>
<dbReference type="Proteomes" id="UP000095746">
    <property type="component" value="Unassembled WGS sequence"/>
</dbReference>
<name>A0A174D0I8_FLAPL</name>
<dbReference type="Pfam" id="PF02492">
    <property type="entry name" value="cobW"/>
    <property type="match status" value="1"/>
</dbReference>
<gene>
    <name evidence="2" type="ORF">ERS852411_01118</name>
</gene>
<proteinExistence type="predicted"/>